<dbReference type="GO" id="GO:0045892">
    <property type="term" value="P:negative regulation of DNA-templated transcription"/>
    <property type="evidence" value="ECO:0007669"/>
    <property type="project" value="InterPro"/>
</dbReference>
<dbReference type="InterPro" id="IPR010982">
    <property type="entry name" value="Lambda_DNA-bd_dom_sf"/>
</dbReference>
<dbReference type="PROSITE" id="PS50943">
    <property type="entry name" value="HTH_CROC1"/>
    <property type="match status" value="1"/>
</dbReference>
<dbReference type="RefSeq" id="WP_164562391.1">
    <property type="nucleotide sequence ID" value="NZ_AP022378.1"/>
</dbReference>
<feature type="compositionally biased region" description="Basic and acidic residues" evidence="1">
    <location>
        <begin position="200"/>
        <end position="210"/>
    </location>
</feature>
<dbReference type="Proteomes" id="UP001271725">
    <property type="component" value="Unassembled WGS sequence"/>
</dbReference>
<comment type="caution">
    <text evidence="3">The sequence shown here is derived from an EMBL/GenBank/DDBJ whole genome shotgun (WGS) entry which is preliminary data.</text>
</comment>
<dbReference type="SUPFAM" id="SSF47413">
    <property type="entry name" value="lambda repressor-like DNA-binding domains"/>
    <property type="match status" value="1"/>
</dbReference>
<dbReference type="Pfam" id="PF07022">
    <property type="entry name" value="Phage_CI_repr"/>
    <property type="match status" value="1"/>
</dbReference>
<proteinExistence type="predicted"/>
<dbReference type="EMBL" id="JAXABJ010000003">
    <property type="protein sequence ID" value="MDX7147561.1"/>
    <property type="molecule type" value="Genomic_DNA"/>
</dbReference>
<dbReference type="CDD" id="cd00093">
    <property type="entry name" value="HTH_XRE"/>
    <property type="match status" value="1"/>
</dbReference>
<feature type="region of interest" description="Disordered" evidence="1">
    <location>
        <begin position="186"/>
        <end position="210"/>
    </location>
</feature>
<dbReference type="InterPro" id="IPR010744">
    <property type="entry name" value="Phage_CI_N"/>
</dbReference>
<evidence type="ECO:0000259" key="2">
    <source>
        <dbReference type="PROSITE" id="PS50943"/>
    </source>
</evidence>
<organism evidence="3 4">
    <name type="scientific">Citrobacter portucalensis</name>
    <dbReference type="NCBI Taxonomy" id="1639133"/>
    <lineage>
        <taxon>Bacteria</taxon>
        <taxon>Pseudomonadati</taxon>
        <taxon>Pseudomonadota</taxon>
        <taxon>Gammaproteobacteria</taxon>
        <taxon>Enterobacterales</taxon>
        <taxon>Enterobacteriaceae</taxon>
        <taxon>Citrobacter</taxon>
        <taxon>Citrobacter freundii complex</taxon>
    </lineage>
</organism>
<dbReference type="GO" id="GO:0003677">
    <property type="term" value="F:DNA binding"/>
    <property type="evidence" value="ECO:0007669"/>
    <property type="project" value="InterPro"/>
</dbReference>
<gene>
    <name evidence="3" type="ORF">SJ265_07175</name>
</gene>
<evidence type="ECO:0000256" key="1">
    <source>
        <dbReference type="SAM" id="MobiDB-lite"/>
    </source>
</evidence>
<evidence type="ECO:0000313" key="4">
    <source>
        <dbReference type="Proteomes" id="UP001271725"/>
    </source>
</evidence>
<name>A0AAW9EH46_9ENTR</name>
<protein>
    <submittedName>
        <fullName evidence="3">Helix-turn-helix domain-containing protein</fullName>
    </submittedName>
</protein>
<reference evidence="3" key="1">
    <citation type="submission" date="2023-11" db="EMBL/GenBank/DDBJ databases">
        <title>Detection of rare carbapenemases in Enterobacterales - comparison of two colorimetric and two CIM-based carbapenemase assays.</title>
        <authorList>
            <person name="Schaffarczyk L."/>
            <person name="Noster J."/>
            <person name="Stelzer Y."/>
            <person name="Sattler J."/>
            <person name="Gatermann S."/>
            <person name="Hamprecht A."/>
        </authorList>
    </citation>
    <scope>NUCLEOTIDE SEQUENCE</scope>
    <source>
        <strain evidence="3">CIM-Carb-133</strain>
    </source>
</reference>
<dbReference type="InterPro" id="IPR001387">
    <property type="entry name" value="Cro/C1-type_HTH"/>
</dbReference>
<dbReference type="AlphaFoldDB" id="A0AAW9EH46"/>
<accession>A0AAW9EH46</accession>
<feature type="domain" description="HTH cro/C1-type" evidence="2">
    <location>
        <begin position="40"/>
        <end position="75"/>
    </location>
</feature>
<evidence type="ECO:0000313" key="3">
    <source>
        <dbReference type="EMBL" id="MDX7147561.1"/>
    </source>
</evidence>
<sequence length="210" mass="22715">MNPEKKEDFAFAQKGKESIRDRIKSLFKGRSLRKVSLDWDLPYSTLNNYFSRSATPSVEVLIKIAELENVSLAWLATGNDGVLVDDEYHRASSSAGPTGNIGSSAGIGFTASPSDDDSISEAVASFTWSMIYKALSPEERASLISLFMKVGARGILDKMSDSEADRAWESLSASDKDRLIRLNEQLKKGSSEGGSGVAEADLHGDSKKVG</sequence>
<dbReference type="Gene3D" id="1.10.260.40">
    <property type="entry name" value="lambda repressor-like DNA-binding domains"/>
    <property type="match status" value="1"/>
</dbReference>